<protein>
    <submittedName>
        <fullName evidence="1">Uncharacterized protein</fullName>
    </submittedName>
</protein>
<evidence type="ECO:0000313" key="2">
    <source>
        <dbReference type="Proteomes" id="UP000245609"/>
    </source>
</evidence>
<proteinExistence type="predicted"/>
<dbReference type="Proteomes" id="UP000245609">
    <property type="component" value="Unassembled WGS sequence"/>
</dbReference>
<comment type="caution">
    <text evidence="1">The sequence shown here is derived from an EMBL/GenBank/DDBJ whole genome shotgun (WGS) entry which is preliminary data.</text>
</comment>
<accession>A0A2T9ZLK8</accession>
<gene>
    <name evidence="1" type="ORF">BB560_000017</name>
</gene>
<dbReference type="AlphaFoldDB" id="A0A2T9ZLK8"/>
<keyword evidence="2" id="KW-1185">Reference proteome</keyword>
<dbReference type="EMBL" id="MBFS01000002">
    <property type="protein sequence ID" value="PVV05465.1"/>
    <property type="molecule type" value="Genomic_DNA"/>
</dbReference>
<organism evidence="1 2">
    <name type="scientific">Smittium megazygosporum</name>
    <dbReference type="NCBI Taxonomy" id="133381"/>
    <lineage>
        <taxon>Eukaryota</taxon>
        <taxon>Fungi</taxon>
        <taxon>Fungi incertae sedis</taxon>
        <taxon>Zoopagomycota</taxon>
        <taxon>Kickxellomycotina</taxon>
        <taxon>Harpellomycetes</taxon>
        <taxon>Harpellales</taxon>
        <taxon>Legeriomycetaceae</taxon>
        <taxon>Smittium</taxon>
    </lineage>
</organism>
<sequence length="56" mass="6393">MVSSINNNPVLFNFVYEQKRPIIEQAIKIILLDERHSLNQGLILCPPNGEKVLETC</sequence>
<evidence type="ECO:0000313" key="1">
    <source>
        <dbReference type="EMBL" id="PVV05465.1"/>
    </source>
</evidence>
<reference evidence="1 2" key="1">
    <citation type="journal article" date="2018" name="MBio">
        <title>Comparative Genomics Reveals the Core Gene Toolbox for the Fungus-Insect Symbiosis.</title>
        <authorList>
            <person name="Wang Y."/>
            <person name="Stata M."/>
            <person name="Wang W."/>
            <person name="Stajich J.E."/>
            <person name="White M.M."/>
            <person name="Moncalvo J.M."/>
        </authorList>
    </citation>
    <scope>NUCLEOTIDE SEQUENCE [LARGE SCALE GENOMIC DNA]</scope>
    <source>
        <strain evidence="1 2">SC-DP-2</strain>
    </source>
</reference>
<name>A0A2T9ZLK8_9FUNG</name>